<protein>
    <submittedName>
        <fullName evidence="2">Uncharacterized protein</fullName>
    </submittedName>
</protein>
<accession>A0AAN9PZQ7</accession>
<comment type="caution">
    <text evidence="2">The sequence shown here is derived from an EMBL/GenBank/DDBJ whole genome shotgun (WGS) entry which is preliminary data.</text>
</comment>
<organism evidence="2 3">
    <name type="scientific">Canavalia gladiata</name>
    <name type="common">Sword bean</name>
    <name type="synonym">Dolichos gladiatus</name>
    <dbReference type="NCBI Taxonomy" id="3824"/>
    <lineage>
        <taxon>Eukaryota</taxon>
        <taxon>Viridiplantae</taxon>
        <taxon>Streptophyta</taxon>
        <taxon>Embryophyta</taxon>
        <taxon>Tracheophyta</taxon>
        <taxon>Spermatophyta</taxon>
        <taxon>Magnoliopsida</taxon>
        <taxon>eudicotyledons</taxon>
        <taxon>Gunneridae</taxon>
        <taxon>Pentapetalae</taxon>
        <taxon>rosids</taxon>
        <taxon>fabids</taxon>
        <taxon>Fabales</taxon>
        <taxon>Fabaceae</taxon>
        <taxon>Papilionoideae</taxon>
        <taxon>50 kb inversion clade</taxon>
        <taxon>NPAAA clade</taxon>
        <taxon>indigoferoid/millettioid clade</taxon>
        <taxon>Phaseoleae</taxon>
        <taxon>Canavalia</taxon>
    </lineage>
</organism>
<gene>
    <name evidence="2" type="ORF">VNO77_34359</name>
</gene>
<name>A0AAN9PZQ7_CANGL</name>
<feature type="transmembrane region" description="Helical" evidence="1">
    <location>
        <begin position="92"/>
        <end position="111"/>
    </location>
</feature>
<keyword evidence="3" id="KW-1185">Reference proteome</keyword>
<reference evidence="2 3" key="1">
    <citation type="submission" date="2024-01" db="EMBL/GenBank/DDBJ databases">
        <title>The genomes of 5 underutilized Papilionoideae crops provide insights into root nodulation and disease resistanc.</title>
        <authorList>
            <person name="Jiang F."/>
        </authorList>
    </citation>
    <scope>NUCLEOTIDE SEQUENCE [LARGE SCALE GENOMIC DNA]</scope>
    <source>
        <strain evidence="2">LVBAO_FW01</strain>
        <tissue evidence="2">Leaves</tissue>
    </source>
</reference>
<dbReference type="EMBL" id="JAYMYQ010000008">
    <property type="protein sequence ID" value="KAK7315784.1"/>
    <property type="molecule type" value="Genomic_DNA"/>
</dbReference>
<keyword evidence="1" id="KW-0812">Transmembrane</keyword>
<evidence type="ECO:0000313" key="2">
    <source>
        <dbReference type="EMBL" id="KAK7315784.1"/>
    </source>
</evidence>
<sequence length="113" mass="13103">MGRRCMGRKRKQQWDVANQMVTMRIEEHAVTVREVSGRKVQRVYTMAIGVMWTTHDITEKDAWCQVLTTHKRKIQAPHAFILKSQMIRMRNLNCYWASWGGILGLAGPVPIHA</sequence>
<evidence type="ECO:0000313" key="3">
    <source>
        <dbReference type="Proteomes" id="UP001367508"/>
    </source>
</evidence>
<keyword evidence="1" id="KW-0472">Membrane</keyword>
<keyword evidence="1" id="KW-1133">Transmembrane helix</keyword>
<evidence type="ECO:0000256" key="1">
    <source>
        <dbReference type="SAM" id="Phobius"/>
    </source>
</evidence>
<dbReference type="AlphaFoldDB" id="A0AAN9PZQ7"/>
<proteinExistence type="predicted"/>
<dbReference type="Proteomes" id="UP001367508">
    <property type="component" value="Unassembled WGS sequence"/>
</dbReference>